<keyword evidence="4" id="KW-1185">Reference proteome</keyword>
<gene>
    <name evidence="3" type="ORF">BDQ12DRAFT_676313</name>
</gene>
<accession>A0A5C3MC66</accession>
<feature type="domain" description="RRN6 K-rich C-terminal" evidence="2">
    <location>
        <begin position="25"/>
        <end position="93"/>
    </location>
</feature>
<proteinExistence type="predicted"/>
<feature type="region of interest" description="Disordered" evidence="1">
    <location>
        <begin position="66"/>
        <end position="93"/>
    </location>
</feature>
<dbReference type="Proteomes" id="UP000308652">
    <property type="component" value="Unassembled WGS sequence"/>
</dbReference>
<evidence type="ECO:0000259" key="2">
    <source>
        <dbReference type="Pfam" id="PF20639"/>
    </source>
</evidence>
<evidence type="ECO:0000256" key="1">
    <source>
        <dbReference type="SAM" id="MobiDB-lite"/>
    </source>
</evidence>
<dbReference type="AlphaFoldDB" id="A0A5C3MC66"/>
<dbReference type="Pfam" id="PF20639">
    <property type="entry name" value="Rrn6_K-rich"/>
    <property type="match status" value="1"/>
</dbReference>
<dbReference type="OrthoDB" id="2382881at2759"/>
<reference evidence="3 4" key="1">
    <citation type="journal article" date="2019" name="Nat. Ecol. Evol.">
        <title>Megaphylogeny resolves global patterns of mushroom evolution.</title>
        <authorList>
            <person name="Varga T."/>
            <person name="Krizsan K."/>
            <person name="Foldi C."/>
            <person name="Dima B."/>
            <person name="Sanchez-Garcia M."/>
            <person name="Sanchez-Ramirez S."/>
            <person name="Szollosi G.J."/>
            <person name="Szarkandi J.G."/>
            <person name="Papp V."/>
            <person name="Albert L."/>
            <person name="Andreopoulos W."/>
            <person name="Angelini C."/>
            <person name="Antonin V."/>
            <person name="Barry K.W."/>
            <person name="Bougher N.L."/>
            <person name="Buchanan P."/>
            <person name="Buyck B."/>
            <person name="Bense V."/>
            <person name="Catcheside P."/>
            <person name="Chovatia M."/>
            <person name="Cooper J."/>
            <person name="Damon W."/>
            <person name="Desjardin D."/>
            <person name="Finy P."/>
            <person name="Geml J."/>
            <person name="Haridas S."/>
            <person name="Hughes K."/>
            <person name="Justo A."/>
            <person name="Karasinski D."/>
            <person name="Kautmanova I."/>
            <person name="Kiss B."/>
            <person name="Kocsube S."/>
            <person name="Kotiranta H."/>
            <person name="LaButti K.M."/>
            <person name="Lechner B.E."/>
            <person name="Liimatainen K."/>
            <person name="Lipzen A."/>
            <person name="Lukacs Z."/>
            <person name="Mihaltcheva S."/>
            <person name="Morgado L.N."/>
            <person name="Niskanen T."/>
            <person name="Noordeloos M.E."/>
            <person name="Ohm R.A."/>
            <person name="Ortiz-Santana B."/>
            <person name="Ovrebo C."/>
            <person name="Racz N."/>
            <person name="Riley R."/>
            <person name="Savchenko A."/>
            <person name="Shiryaev A."/>
            <person name="Soop K."/>
            <person name="Spirin V."/>
            <person name="Szebenyi C."/>
            <person name="Tomsovsky M."/>
            <person name="Tulloss R.E."/>
            <person name="Uehling J."/>
            <person name="Grigoriev I.V."/>
            <person name="Vagvolgyi C."/>
            <person name="Papp T."/>
            <person name="Martin F.M."/>
            <person name="Miettinen O."/>
            <person name="Hibbett D.S."/>
            <person name="Nagy L.G."/>
        </authorList>
    </citation>
    <scope>NUCLEOTIDE SEQUENCE [LARGE SCALE GENOMIC DNA]</scope>
    <source>
        <strain evidence="3 4">CBS 166.37</strain>
    </source>
</reference>
<sequence length="93" mass="9924">MPTQERRPPTVIASSSILPTPLEAGRRSAPIAQSQVPPVASRLRGFESQASQPSSMPQVSQDFMTNTQILPGPFGGRPTAAKKKPVKKRVGGF</sequence>
<dbReference type="EMBL" id="ML213592">
    <property type="protein sequence ID" value="TFK42497.1"/>
    <property type="molecule type" value="Genomic_DNA"/>
</dbReference>
<evidence type="ECO:0000313" key="3">
    <source>
        <dbReference type="EMBL" id="TFK42497.1"/>
    </source>
</evidence>
<evidence type="ECO:0000313" key="4">
    <source>
        <dbReference type="Proteomes" id="UP000308652"/>
    </source>
</evidence>
<dbReference type="STRING" id="68775.A0A5C3MC66"/>
<dbReference type="InterPro" id="IPR048536">
    <property type="entry name" value="Rrn6_K-rich"/>
</dbReference>
<organism evidence="3 4">
    <name type="scientific">Crucibulum laeve</name>
    <dbReference type="NCBI Taxonomy" id="68775"/>
    <lineage>
        <taxon>Eukaryota</taxon>
        <taxon>Fungi</taxon>
        <taxon>Dikarya</taxon>
        <taxon>Basidiomycota</taxon>
        <taxon>Agaricomycotina</taxon>
        <taxon>Agaricomycetes</taxon>
        <taxon>Agaricomycetidae</taxon>
        <taxon>Agaricales</taxon>
        <taxon>Agaricineae</taxon>
        <taxon>Nidulariaceae</taxon>
        <taxon>Crucibulum</taxon>
    </lineage>
</organism>
<protein>
    <recommendedName>
        <fullName evidence="2">RRN6 K-rich C-terminal domain-containing protein</fullName>
    </recommendedName>
</protein>
<name>A0A5C3MC66_9AGAR</name>
<feature type="compositionally biased region" description="Basic residues" evidence="1">
    <location>
        <begin position="80"/>
        <end position="93"/>
    </location>
</feature>